<dbReference type="STRING" id="1640674.SAMN05216323_102127"/>
<evidence type="ECO:0000259" key="6">
    <source>
        <dbReference type="PROSITE" id="PS50111"/>
    </source>
</evidence>
<keyword evidence="4" id="KW-0175">Coiled coil</keyword>
<keyword evidence="9" id="KW-1185">Reference proteome</keyword>
<keyword evidence="1" id="KW-0145">Chemotaxis</keyword>
<evidence type="ECO:0000256" key="3">
    <source>
        <dbReference type="PROSITE-ProRule" id="PRU00284"/>
    </source>
</evidence>
<feature type="domain" description="HAMP" evidence="7">
    <location>
        <begin position="283"/>
        <end position="338"/>
    </location>
</feature>
<dbReference type="SMART" id="SM00283">
    <property type="entry name" value="MA"/>
    <property type="match status" value="1"/>
</dbReference>
<feature type="coiled-coil region" evidence="4">
    <location>
        <begin position="529"/>
        <end position="567"/>
    </location>
</feature>
<keyword evidence="3" id="KW-0807">Transducer</keyword>
<dbReference type="CDD" id="cd06225">
    <property type="entry name" value="HAMP"/>
    <property type="match status" value="1"/>
</dbReference>
<dbReference type="GO" id="GO:0005886">
    <property type="term" value="C:plasma membrane"/>
    <property type="evidence" value="ECO:0007669"/>
    <property type="project" value="TreeGrafter"/>
</dbReference>
<reference evidence="8 9" key="1">
    <citation type="submission" date="2016-09" db="EMBL/GenBank/DDBJ databases">
        <authorList>
            <person name="Capua I."/>
            <person name="De Benedictis P."/>
            <person name="Joannis T."/>
            <person name="Lombin L.H."/>
            <person name="Cattoli G."/>
        </authorList>
    </citation>
    <scope>NUCLEOTIDE SEQUENCE [LARGE SCALE GENOMIC DNA]</scope>
    <source>
        <strain evidence="8 9">A7P-90m</strain>
    </source>
</reference>
<dbReference type="InterPro" id="IPR004089">
    <property type="entry name" value="MCPsignal_dom"/>
</dbReference>
<dbReference type="InterPro" id="IPR051310">
    <property type="entry name" value="MCP_chemotaxis"/>
</dbReference>
<evidence type="ECO:0000256" key="5">
    <source>
        <dbReference type="SAM" id="Phobius"/>
    </source>
</evidence>
<gene>
    <name evidence="8" type="ORF">SAMN05216323_102127</name>
</gene>
<dbReference type="Pfam" id="PF00015">
    <property type="entry name" value="MCPsignal"/>
    <property type="match status" value="1"/>
</dbReference>
<dbReference type="InterPro" id="IPR003660">
    <property type="entry name" value="HAMP_dom"/>
</dbReference>
<evidence type="ECO:0000256" key="1">
    <source>
        <dbReference type="ARBA" id="ARBA00022500"/>
    </source>
</evidence>
<keyword evidence="5" id="KW-1133">Transmembrane helix</keyword>
<feature type="domain" description="Methyl-accepting transducer" evidence="6">
    <location>
        <begin position="336"/>
        <end position="558"/>
    </location>
</feature>
<name>A0A1G6JRE7_9BACT</name>
<protein>
    <submittedName>
        <fullName evidence="8">Methyl-accepting chemotaxis protein</fullName>
    </submittedName>
</protein>
<dbReference type="PROSITE" id="PS50111">
    <property type="entry name" value="CHEMOTAXIS_TRANSDUC_2"/>
    <property type="match status" value="1"/>
</dbReference>
<feature type="transmembrane region" description="Helical" evidence="5">
    <location>
        <begin position="14"/>
        <end position="36"/>
    </location>
</feature>
<comment type="similarity">
    <text evidence="2">Belongs to the methyl-accepting chemotaxis (MCP) protein family.</text>
</comment>
<dbReference type="AlphaFoldDB" id="A0A1G6JRE7"/>
<dbReference type="PANTHER" id="PTHR43531:SF11">
    <property type="entry name" value="METHYL-ACCEPTING CHEMOTAXIS PROTEIN 3"/>
    <property type="match status" value="1"/>
</dbReference>
<proteinExistence type="inferred from homology"/>
<evidence type="ECO:0000256" key="4">
    <source>
        <dbReference type="SAM" id="Coils"/>
    </source>
</evidence>
<organism evidence="8 9">
    <name type="scientific">Williamwhitmania taraxaci</name>
    <dbReference type="NCBI Taxonomy" id="1640674"/>
    <lineage>
        <taxon>Bacteria</taxon>
        <taxon>Pseudomonadati</taxon>
        <taxon>Bacteroidota</taxon>
        <taxon>Bacteroidia</taxon>
        <taxon>Bacteroidales</taxon>
        <taxon>Williamwhitmaniaceae</taxon>
        <taxon>Williamwhitmania</taxon>
    </lineage>
</organism>
<dbReference type="PROSITE" id="PS50885">
    <property type="entry name" value="HAMP"/>
    <property type="match status" value="1"/>
</dbReference>
<evidence type="ECO:0000259" key="7">
    <source>
        <dbReference type="PROSITE" id="PS50885"/>
    </source>
</evidence>
<evidence type="ECO:0000313" key="8">
    <source>
        <dbReference type="EMBL" id="SDC21320.1"/>
    </source>
</evidence>
<feature type="transmembrane region" description="Helical" evidence="5">
    <location>
        <begin position="259"/>
        <end position="281"/>
    </location>
</feature>
<keyword evidence="5" id="KW-0812">Transmembrane</keyword>
<dbReference type="RefSeq" id="WP_092437460.1">
    <property type="nucleotide sequence ID" value="NZ_FMYP01000021.1"/>
</dbReference>
<sequence>MASKISNLKIKHRAMLGFGLVLVLTVVVGVIGYFTIVDIQKQHQKESLVLGLRNTFLQLRVLEQTAASQNKVTLLADANDRYNNGLAMTADLKSLVTAGNSKLVDIIDQGLTNYYSTFQKLNDAQIIKVEKLAVMEKSADEALTLAHKKSGGSVSAGVQHFLELRLLESRYVNSGNAEDYQMWQDAIDANVDMANQLKLNDIAKVLVVYKGSFNEYVQQVNQQADLTASQNILWTEISGVLDKSIVLIQNMAADSVNSGIALTFIVLVLAIILGIVVSFLFSRSISSGIEKGLVVAENISQGKLEISADSDLLVRKDEVGAFSRSMNDMVEKLREVVSTIHSGSDNILSASLQLSSNSQQMAQGASEQASSAEEVSASMEQMAANIQQNTENARIAEKITLAGAESITKGNAAAMEAVAAMKQIAEKVTIITDIAFQTNILALNAAVEAARAGEHGRGFAVVAAEVRKLAERSKVSADEITKLTKSGVAVSEEAGRQLSSIIPETQKNVLLIQEIAAASIEQGVGSDQINSAIQQLNQITQQNAASAEEMATSAEELASQAEQLKEVISYFQLDSNSIQRRTQLLRPTQKQQNSHGPRLKKSFPTVVTEKKRRVDIMSTKLESDAEYTRF</sequence>
<dbReference type="Gene3D" id="1.10.287.950">
    <property type="entry name" value="Methyl-accepting chemotaxis protein"/>
    <property type="match status" value="1"/>
</dbReference>
<dbReference type="GO" id="GO:0006935">
    <property type="term" value="P:chemotaxis"/>
    <property type="evidence" value="ECO:0007669"/>
    <property type="project" value="UniProtKB-KW"/>
</dbReference>
<dbReference type="EMBL" id="FMYP01000021">
    <property type="protein sequence ID" value="SDC21320.1"/>
    <property type="molecule type" value="Genomic_DNA"/>
</dbReference>
<keyword evidence="5" id="KW-0472">Membrane</keyword>
<evidence type="ECO:0000256" key="2">
    <source>
        <dbReference type="ARBA" id="ARBA00029447"/>
    </source>
</evidence>
<accession>A0A1G6JRE7</accession>
<dbReference type="PANTHER" id="PTHR43531">
    <property type="entry name" value="PROTEIN ICFG"/>
    <property type="match status" value="1"/>
</dbReference>
<dbReference type="GO" id="GO:0007165">
    <property type="term" value="P:signal transduction"/>
    <property type="evidence" value="ECO:0007669"/>
    <property type="project" value="UniProtKB-KW"/>
</dbReference>
<dbReference type="Proteomes" id="UP000199452">
    <property type="component" value="Unassembled WGS sequence"/>
</dbReference>
<dbReference type="GO" id="GO:0004888">
    <property type="term" value="F:transmembrane signaling receptor activity"/>
    <property type="evidence" value="ECO:0007669"/>
    <property type="project" value="TreeGrafter"/>
</dbReference>
<dbReference type="SUPFAM" id="SSF58104">
    <property type="entry name" value="Methyl-accepting chemotaxis protein (MCP) signaling domain"/>
    <property type="match status" value="1"/>
</dbReference>
<evidence type="ECO:0000313" key="9">
    <source>
        <dbReference type="Proteomes" id="UP000199452"/>
    </source>
</evidence>